<comment type="subcellular location">
    <subcellularLocation>
        <location evidence="1">Membrane</location>
        <topology evidence="1">Single-pass membrane protein</topology>
    </subcellularLocation>
</comment>
<accession>A7S0W6</accession>
<dbReference type="Proteomes" id="UP000001593">
    <property type="component" value="Unassembled WGS sequence"/>
</dbReference>
<dbReference type="InterPro" id="IPR011047">
    <property type="entry name" value="Quinoprotein_ADH-like_sf"/>
</dbReference>
<evidence type="ECO:0000259" key="8">
    <source>
        <dbReference type="Pfam" id="PF23727"/>
    </source>
</evidence>
<name>A7S0W6_NEMVE</name>
<evidence type="ECO:0000313" key="9">
    <source>
        <dbReference type="EMBL" id="EDO42653.1"/>
    </source>
</evidence>
<sequence>MQISKSTISKSPSPDESLNDYADFEDSDTDVENTVENTTMIEENEEGKEDNPLSFQRRVCFVGALLLCIFTIFAFAFLIPCHRESCSNRKCELKNTWSVNFTGLVPHLLREIEGVKIGGTDVVLSVIKRPLFSNGSKTTLSKASFELMSLSSCDGKKLWSSKYNGSLSLLVCQNQELQNNILPRCLVLESPSILHSIDSYTGKPKWADNDMWKVLSFRRIYDVNNDGTRDIVIARNSPVTTRAKDTEGYTIQFKGTLSILSGKTGQQIGRSVKIPGHVNGTILLLVQEVFFYKQFVLIGSKDATKKTGSLWAIEVKDLLRHATSSGPKTSGAPWGSFHPDPKTGFIRILDNLVMTEPKFSDLNHDGVYDVFLLTTDETSGDFTVRALNGRNAKQLWQRKLPSETIDRAISESITLDKKLSHLGVTLQFANKTAAVLVLNGQTGEIMWTFHMDHPLLVPPVGIPKMDGIPGGLMLWLPKSQVLQYLNTSVIKSLDDSSDRATRSSIGPSEYTQQFGGDLDFSGCAKLIPNITLKPVIALQNKATSKLQIVYIIDYKTQACTDSSGVIMKPQHIMTVKKIDVAMAIKRWEGKVKFGAKGDEVTRESKNRRSQIFESPLSKWGIK</sequence>
<comment type="similarity">
    <text evidence="5">Belongs to the FAM234 family.</text>
</comment>
<evidence type="ECO:0000256" key="3">
    <source>
        <dbReference type="ARBA" id="ARBA00022989"/>
    </source>
</evidence>
<keyword evidence="3 7" id="KW-1133">Transmembrane helix</keyword>
<dbReference type="InParanoid" id="A7S0W6"/>
<dbReference type="FunCoup" id="A7S0W6">
    <property type="interactions" value="12"/>
</dbReference>
<dbReference type="HOGENOM" id="CLU_439624_0_0_1"/>
<evidence type="ECO:0000256" key="4">
    <source>
        <dbReference type="ARBA" id="ARBA00023136"/>
    </source>
</evidence>
<feature type="compositionally biased region" description="Low complexity" evidence="6">
    <location>
        <begin position="1"/>
        <end position="14"/>
    </location>
</feature>
<feature type="domain" description="FAM234A/B beta-propeller" evidence="8">
    <location>
        <begin position="136"/>
        <end position="452"/>
    </location>
</feature>
<dbReference type="OMA" id="FFQHSAN"/>
<organism evidence="9 10">
    <name type="scientific">Nematostella vectensis</name>
    <name type="common">Starlet sea anemone</name>
    <dbReference type="NCBI Taxonomy" id="45351"/>
    <lineage>
        <taxon>Eukaryota</taxon>
        <taxon>Metazoa</taxon>
        <taxon>Cnidaria</taxon>
        <taxon>Anthozoa</taxon>
        <taxon>Hexacorallia</taxon>
        <taxon>Actiniaria</taxon>
        <taxon>Edwardsiidae</taxon>
        <taxon>Nematostella</taxon>
    </lineage>
</organism>
<reference evidence="9 10" key="1">
    <citation type="journal article" date="2007" name="Science">
        <title>Sea anemone genome reveals ancestral eumetazoan gene repertoire and genomic organization.</title>
        <authorList>
            <person name="Putnam N.H."/>
            <person name="Srivastava M."/>
            <person name="Hellsten U."/>
            <person name="Dirks B."/>
            <person name="Chapman J."/>
            <person name="Salamov A."/>
            <person name="Terry A."/>
            <person name="Shapiro H."/>
            <person name="Lindquist E."/>
            <person name="Kapitonov V.V."/>
            <person name="Jurka J."/>
            <person name="Genikhovich G."/>
            <person name="Grigoriev I.V."/>
            <person name="Lucas S.M."/>
            <person name="Steele R.E."/>
            <person name="Finnerty J.R."/>
            <person name="Technau U."/>
            <person name="Martindale M.Q."/>
            <person name="Rokhsar D.S."/>
        </authorList>
    </citation>
    <scope>NUCLEOTIDE SEQUENCE [LARGE SCALE GENOMIC DNA]</scope>
    <source>
        <strain evidence="10">CH2 X CH6</strain>
    </source>
</reference>
<dbReference type="Pfam" id="PF23727">
    <property type="entry name" value="Beta-prop_FAM234A_B"/>
    <property type="match status" value="1"/>
</dbReference>
<keyword evidence="4 7" id="KW-0472">Membrane</keyword>
<dbReference type="InterPro" id="IPR055409">
    <property type="entry name" value="Beta-prop_FAM234A_B"/>
</dbReference>
<evidence type="ECO:0000256" key="6">
    <source>
        <dbReference type="SAM" id="MobiDB-lite"/>
    </source>
</evidence>
<evidence type="ECO:0000256" key="7">
    <source>
        <dbReference type="SAM" id="Phobius"/>
    </source>
</evidence>
<feature type="region of interest" description="Disordered" evidence="6">
    <location>
        <begin position="1"/>
        <end position="29"/>
    </location>
</feature>
<dbReference type="InterPro" id="IPR045232">
    <property type="entry name" value="FAM234"/>
</dbReference>
<dbReference type="SUPFAM" id="SSF50998">
    <property type="entry name" value="Quinoprotein alcohol dehydrogenase-like"/>
    <property type="match status" value="2"/>
</dbReference>
<dbReference type="GO" id="GO:0016020">
    <property type="term" value="C:membrane"/>
    <property type="evidence" value="ECO:0007669"/>
    <property type="project" value="UniProtKB-SubCell"/>
</dbReference>
<protein>
    <recommendedName>
        <fullName evidence="8">FAM234A/B beta-propeller domain-containing protein</fullName>
    </recommendedName>
</protein>
<keyword evidence="2 7" id="KW-0812">Transmembrane</keyword>
<dbReference type="PhylomeDB" id="A7S0W6"/>
<dbReference type="AlphaFoldDB" id="A7S0W6"/>
<evidence type="ECO:0000256" key="5">
    <source>
        <dbReference type="ARBA" id="ARBA00025791"/>
    </source>
</evidence>
<evidence type="ECO:0000256" key="1">
    <source>
        <dbReference type="ARBA" id="ARBA00004167"/>
    </source>
</evidence>
<dbReference type="PANTHER" id="PTHR21419">
    <property type="match status" value="1"/>
</dbReference>
<proteinExistence type="inferred from homology"/>
<dbReference type="eggNOG" id="ENOG502RYWG">
    <property type="taxonomic scope" value="Eukaryota"/>
</dbReference>
<keyword evidence="10" id="KW-1185">Reference proteome</keyword>
<gene>
    <name evidence="9" type="ORF">NEMVEDRAFT_v1g242072</name>
</gene>
<feature type="transmembrane region" description="Helical" evidence="7">
    <location>
        <begin position="59"/>
        <end position="79"/>
    </location>
</feature>
<evidence type="ECO:0000313" key="10">
    <source>
        <dbReference type="Proteomes" id="UP000001593"/>
    </source>
</evidence>
<evidence type="ECO:0000256" key="2">
    <source>
        <dbReference type="ARBA" id="ARBA00022692"/>
    </source>
</evidence>
<dbReference type="EMBL" id="DS469562">
    <property type="protein sequence ID" value="EDO42653.1"/>
    <property type="molecule type" value="Genomic_DNA"/>
</dbReference>
<dbReference type="PANTHER" id="PTHR21419:SF30">
    <property type="entry name" value="IG-LIKE DOMAIN-CONTAINING PROTEIN"/>
    <property type="match status" value="1"/>
</dbReference>